<name>A0A1I0I457_9ACTN</name>
<keyword evidence="2" id="KW-1185">Reference proteome</keyword>
<dbReference type="InterPro" id="IPR000225">
    <property type="entry name" value="Armadillo"/>
</dbReference>
<sequence>MNSLAAAAAAATAVLGVLVVVLLVAVAAVHTTRTRRLAAAQGNRAGLMALVHDLLDDGDPDAVVAAPHDLDEVLLHLLPQLRGADREAIQTALTRRGVVARAAADLDARAAWRRGRAATLLGSTAGRDHLARLTALLADRSLEVRCAAARALGRVGDPAAVHGLLASLTTARPLPAGVVGMAVLDLGTAVLPALRATLVTGSPAARALSADVVGVHGDLAATSALVDLLTEARQPEDVRRAAATALGRIGDPAATDPLAQVLLDAALPPLQRAAAEALGRVGDPAGAPALLAGLTCPAREVAAACDDALVALGPEGSAVLADAAARGGPLGTAAAATLDAAPQPGRLVGV</sequence>
<dbReference type="InterPro" id="IPR011989">
    <property type="entry name" value="ARM-like"/>
</dbReference>
<dbReference type="RefSeq" id="WP_139206949.1">
    <property type="nucleotide sequence ID" value="NZ_FOIE01000010.1"/>
</dbReference>
<dbReference type="PROSITE" id="PS50176">
    <property type="entry name" value="ARM_REPEAT"/>
    <property type="match status" value="1"/>
</dbReference>
<dbReference type="InterPro" id="IPR004155">
    <property type="entry name" value="PBS_lyase_HEAT"/>
</dbReference>
<dbReference type="PANTHER" id="PTHR12697:SF5">
    <property type="entry name" value="DEOXYHYPUSINE HYDROXYLASE"/>
    <property type="match status" value="1"/>
</dbReference>
<dbReference type="GO" id="GO:0016491">
    <property type="term" value="F:oxidoreductase activity"/>
    <property type="evidence" value="ECO:0007669"/>
    <property type="project" value="TreeGrafter"/>
</dbReference>
<dbReference type="SMART" id="SM00567">
    <property type="entry name" value="EZ_HEAT"/>
    <property type="match status" value="4"/>
</dbReference>
<gene>
    <name evidence="1" type="ORF">SAMN04488546_4184</name>
</gene>
<dbReference type="InterPro" id="IPR016024">
    <property type="entry name" value="ARM-type_fold"/>
</dbReference>
<dbReference type="Gene3D" id="1.25.10.10">
    <property type="entry name" value="Leucine-rich Repeat Variant"/>
    <property type="match status" value="2"/>
</dbReference>
<protein>
    <submittedName>
        <fullName evidence="1">HEAT repeat</fullName>
    </submittedName>
</protein>
<proteinExistence type="predicted"/>
<dbReference type="PANTHER" id="PTHR12697">
    <property type="entry name" value="PBS LYASE HEAT-LIKE PROTEIN"/>
    <property type="match status" value="1"/>
</dbReference>
<reference evidence="2" key="1">
    <citation type="submission" date="2016-10" db="EMBL/GenBank/DDBJ databases">
        <authorList>
            <person name="Varghese N."/>
            <person name="Submissions S."/>
        </authorList>
    </citation>
    <scope>NUCLEOTIDE SEQUENCE [LARGE SCALE GENOMIC DNA]</scope>
    <source>
        <strain evidence="2">DSM 44209</strain>
    </source>
</reference>
<evidence type="ECO:0000313" key="2">
    <source>
        <dbReference type="Proteomes" id="UP000198507"/>
    </source>
</evidence>
<organism evidence="1 2">
    <name type="scientific">Geodermatophilus poikilotrophus</name>
    <dbReference type="NCBI Taxonomy" id="1333667"/>
    <lineage>
        <taxon>Bacteria</taxon>
        <taxon>Bacillati</taxon>
        <taxon>Actinomycetota</taxon>
        <taxon>Actinomycetes</taxon>
        <taxon>Geodermatophilales</taxon>
        <taxon>Geodermatophilaceae</taxon>
        <taxon>Geodermatophilus</taxon>
    </lineage>
</organism>
<dbReference type="Pfam" id="PF13646">
    <property type="entry name" value="HEAT_2"/>
    <property type="match status" value="2"/>
</dbReference>
<evidence type="ECO:0000313" key="1">
    <source>
        <dbReference type="EMBL" id="SET91315.1"/>
    </source>
</evidence>
<dbReference type="OrthoDB" id="3884680at2"/>
<dbReference type="Proteomes" id="UP000198507">
    <property type="component" value="Unassembled WGS sequence"/>
</dbReference>
<accession>A0A1I0I457</accession>
<dbReference type="AlphaFoldDB" id="A0A1I0I457"/>
<dbReference type="SUPFAM" id="SSF48371">
    <property type="entry name" value="ARM repeat"/>
    <property type="match status" value="1"/>
</dbReference>
<dbReference type="EMBL" id="FOIE01000010">
    <property type="protein sequence ID" value="SET91315.1"/>
    <property type="molecule type" value="Genomic_DNA"/>
</dbReference>